<name>A0A840TPV9_9BACT</name>
<gene>
    <name evidence="1" type="ORF">HNQ92_003083</name>
</gene>
<dbReference type="EMBL" id="JACHGF010000004">
    <property type="protein sequence ID" value="MBB5284935.1"/>
    <property type="molecule type" value="Genomic_DNA"/>
</dbReference>
<dbReference type="AlphaFoldDB" id="A0A840TPV9"/>
<evidence type="ECO:0000313" key="1">
    <source>
        <dbReference type="EMBL" id="MBB5284935.1"/>
    </source>
</evidence>
<proteinExistence type="predicted"/>
<reference evidence="1 2" key="1">
    <citation type="submission" date="2020-08" db="EMBL/GenBank/DDBJ databases">
        <title>Genomic Encyclopedia of Type Strains, Phase IV (KMG-IV): sequencing the most valuable type-strain genomes for metagenomic binning, comparative biology and taxonomic classification.</title>
        <authorList>
            <person name="Goeker M."/>
        </authorList>
    </citation>
    <scope>NUCLEOTIDE SEQUENCE [LARGE SCALE GENOMIC DNA]</scope>
    <source>
        <strain evidence="1 2">DSM 105074</strain>
    </source>
</reference>
<evidence type="ECO:0008006" key="3">
    <source>
        <dbReference type="Google" id="ProtNLM"/>
    </source>
</evidence>
<dbReference type="RefSeq" id="WP_184174877.1">
    <property type="nucleotide sequence ID" value="NZ_JACHGF010000004.1"/>
</dbReference>
<evidence type="ECO:0000313" key="2">
    <source>
        <dbReference type="Proteomes" id="UP000557307"/>
    </source>
</evidence>
<organism evidence="1 2">
    <name type="scientific">Rhabdobacter roseus</name>
    <dbReference type="NCBI Taxonomy" id="1655419"/>
    <lineage>
        <taxon>Bacteria</taxon>
        <taxon>Pseudomonadati</taxon>
        <taxon>Bacteroidota</taxon>
        <taxon>Cytophagia</taxon>
        <taxon>Cytophagales</taxon>
        <taxon>Cytophagaceae</taxon>
        <taxon>Rhabdobacter</taxon>
    </lineage>
</organism>
<dbReference type="Proteomes" id="UP000557307">
    <property type="component" value="Unassembled WGS sequence"/>
</dbReference>
<sequence>MYKVILLFAGLSLALSSCKECGPQAEPMVSVQHIGRRTFQSITALGAVNDSVFRRIDSDHYSYQLPLSLLADSTTYLFVSETRVDTLTIRYRRLFYDEKGCGFVVDVAPPEERYSNSDFQTIFKGKYTTFEEVWIKYGSYVGEYRNYADRPQGVVVTIYDK</sequence>
<dbReference type="PROSITE" id="PS51257">
    <property type="entry name" value="PROKAR_LIPOPROTEIN"/>
    <property type="match status" value="1"/>
</dbReference>
<accession>A0A840TPV9</accession>
<keyword evidence="2" id="KW-1185">Reference proteome</keyword>
<protein>
    <recommendedName>
        <fullName evidence="3">Lipoprotein</fullName>
    </recommendedName>
</protein>
<comment type="caution">
    <text evidence="1">The sequence shown here is derived from an EMBL/GenBank/DDBJ whole genome shotgun (WGS) entry which is preliminary data.</text>
</comment>